<keyword evidence="2" id="KW-1185">Reference proteome</keyword>
<dbReference type="EMBL" id="QGKV02001507">
    <property type="protein sequence ID" value="KAF3534865.1"/>
    <property type="molecule type" value="Genomic_DNA"/>
</dbReference>
<protein>
    <submittedName>
        <fullName evidence="1">Uncharacterized protein</fullName>
    </submittedName>
</protein>
<evidence type="ECO:0000313" key="2">
    <source>
        <dbReference type="Proteomes" id="UP000266723"/>
    </source>
</evidence>
<name>A0ABQ7BS05_BRACR</name>
<gene>
    <name evidence="1" type="ORF">DY000_02040096</name>
</gene>
<evidence type="ECO:0000313" key="1">
    <source>
        <dbReference type="EMBL" id="KAF3534865.1"/>
    </source>
</evidence>
<sequence length="67" mass="7658">MTYPFLERIGQPAVDLVNDREESVPFIVLGATFILEFCSSQMFTMLFRDSLGSTETERNALMLEDFS</sequence>
<dbReference type="Proteomes" id="UP000266723">
    <property type="component" value="Unassembled WGS sequence"/>
</dbReference>
<accession>A0ABQ7BS05</accession>
<comment type="caution">
    <text evidence="1">The sequence shown here is derived from an EMBL/GenBank/DDBJ whole genome shotgun (WGS) entry which is preliminary data.</text>
</comment>
<reference evidence="1 2" key="1">
    <citation type="journal article" date="2020" name="BMC Genomics">
        <title>Intraspecific diversification of the crop wild relative Brassica cretica Lam. using demographic model selection.</title>
        <authorList>
            <person name="Kioukis A."/>
            <person name="Michalopoulou V.A."/>
            <person name="Briers L."/>
            <person name="Pirintsos S."/>
            <person name="Studholme D.J."/>
            <person name="Pavlidis P."/>
            <person name="Sarris P.F."/>
        </authorList>
    </citation>
    <scope>NUCLEOTIDE SEQUENCE [LARGE SCALE GENOMIC DNA]</scope>
    <source>
        <strain evidence="2">cv. PFS-1207/04</strain>
    </source>
</reference>
<proteinExistence type="predicted"/>
<organism evidence="1 2">
    <name type="scientific">Brassica cretica</name>
    <name type="common">Mustard</name>
    <dbReference type="NCBI Taxonomy" id="69181"/>
    <lineage>
        <taxon>Eukaryota</taxon>
        <taxon>Viridiplantae</taxon>
        <taxon>Streptophyta</taxon>
        <taxon>Embryophyta</taxon>
        <taxon>Tracheophyta</taxon>
        <taxon>Spermatophyta</taxon>
        <taxon>Magnoliopsida</taxon>
        <taxon>eudicotyledons</taxon>
        <taxon>Gunneridae</taxon>
        <taxon>Pentapetalae</taxon>
        <taxon>rosids</taxon>
        <taxon>malvids</taxon>
        <taxon>Brassicales</taxon>
        <taxon>Brassicaceae</taxon>
        <taxon>Brassiceae</taxon>
        <taxon>Brassica</taxon>
    </lineage>
</organism>